<sequence>MKKVLTSGLLSLFAVTAVTGLGAGQAAAQAGPQCPKTLPVTETVKDVPAGFKAYQDGTPPKAPDGSALPLPLAAILFWNGEPGGQPPLPPATQSRTALTWQFTPAQAQNLWMACAYDATAIMIASKMPASVHTCTVTLSPDGNMAAGLNCQ</sequence>
<protein>
    <recommendedName>
        <fullName evidence="4">Secreted protein</fullName>
    </recommendedName>
</protein>
<feature type="signal peptide" evidence="1">
    <location>
        <begin position="1"/>
        <end position="30"/>
    </location>
</feature>
<reference evidence="2 3" key="1">
    <citation type="submission" date="2017-06" db="EMBL/GenBank/DDBJ databases">
        <title>Complete genome sequence of Nitrospirillum amazonense strain CBAmC, an endophytic nitrogen-fixing and plant growth-promoting bacterium, isolated from sugarcane.</title>
        <authorList>
            <person name="Schwab S."/>
            <person name="dos Santos Teixeira K.R."/>
            <person name="Simoes Araujo J.L."/>
            <person name="Soares Vidal M."/>
            <person name="Borges de Freitas H.R."/>
            <person name="Rivello Crivelaro A.L."/>
            <person name="Bueno de Camargo Nunes A."/>
            <person name="dos Santos C.M."/>
            <person name="Palmeira da Silva Rosa D."/>
            <person name="da Silva Padilha D."/>
            <person name="da Silva E."/>
            <person name="Araujo Terra L."/>
            <person name="Soares Mendes V."/>
            <person name="Farinelli L."/>
            <person name="Magalhaes Cruz L."/>
            <person name="Baldani J.I."/>
        </authorList>
    </citation>
    <scope>NUCLEOTIDE SEQUENCE [LARGE SCALE GENOMIC DNA]</scope>
    <source>
        <strain evidence="2 3">CBAmC</strain>
    </source>
</reference>
<feature type="chain" id="PRO_5012715767" description="Secreted protein" evidence="1">
    <location>
        <begin position="31"/>
        <end position="151"/>
    </location>
</feature>
<name>A0A248JNX8_9PROT</name>
<dbReference type="NCBIfam" id="NF042415">
    <property type="entry name" value="STY0301_fam"/>
    <property type="match status" value="1"/>
</dbReference>
<accession>A0A248JNX8</accession>
<evidence type="ECO:0000313" key="3">
    <source>
        <dbReference type="Proteomes" id="UP000197153"/>
    </source>
</evidence>
<keyword evidence="1" id="KW-0732">Signal</keyword>
<organism evidence="2 3">
    <name type="scientific">Nitrospirillum viridazoti CBAmc</name>
    <dbReference type="NCBI Taxonomy" id="1441467"/>
    <lineage>
        <taxon>Bacteria</taxon>
        <taxon>Pseudomonadati</taxon>
        <taxon>Pseudomonadota</taxon>
        <taxon>Alphaproteobacteria</taxon>
        <taxon>Rhodospirillales</taxon>
        <taxon>Azospirillaceae</taxon>
        <taxon>Nitrospirillum</taxon>
        <taxon>Nitrospirillum viridazoti</taxon>
    </lineage>
</organism>
<dbReference type="InterPro" id="IPR049973">
    <property type="entry name" value="STY0301-like"/>
</dbReference>
<dbReference type="AlphaFoldDB" id="A0A248JNX8"/>
<dbReference type="RefSeq" id="WP_088871286.1">
    <property type="nucleotide sequence ID" value="NZ_CP022110.1"/>
</dbReference>
<evidence type="ECO:0000313" key="2">
    <source>
        <dbReference type="EMBL" id="ASG20417.1"/>
    </source>
</evidence>
<dbReference type="EMBL" id="CP022110">
    <property type="protein sequence ID" value="ASG20417.1"/>
    <property type="molecule type" value="Genomic_DNA"/>
</dbReference>
<keyword evidence="3" id="KW-1185">Reference proteome</keyword>
<gene>
    <name evidence="2" type="ORF">Y958_06020</name>
</gene>
<dbReference type="Proteomes" id="UP000197153">
    <property type="component" value="Chromosome 1"/>
</dbReference>
<evidence type="ECO:0008006" key="4">
    <source>
        <dbReference type="Google" id="ProtNLM"/>
    </source>
</evidence>
<evidence type="ECO:0000256" key="1">
    <source>
        <dbReference type="SAM" id="SignalP"/>
    </source>
</evidence>
<dbReference type="KEGG" id="nao:Y958_06020"/>
<proteinExistence type="predicted"/>